<name>A0A8U0IK94_9EURY</name>
<dbReference type="AlphaFoldDB" id="A0A8U0IK94"/>
<dbReference type="RefSeq" id="WP_248655502.1">
    <property type="nucleotide sequence ID" value="NZ_CP096658.1"/>
</dbReference>
<dbReference type="GeneID" id="72188808"/>
<dbReference type="Proteomes" id="UP000830434">
    <property type="component" value="Chromosome"/>
</dbReference>
<protein>
    <submittedName>
        <fullName evidence="1">Uncharacterized protein</fullName>
    </submittedName>
</protein>
<proteinExistence type="predicted"/>
<keyword evidence="2" id="KW-1185">Reference proteome</keyword>
<evidence type="ECO:0000313" key="2">
    <source>
        <dbReference type="Proteomes" id="UP000830434"/>
    </source>
</evidence>
<accession>A0A8U0IK94</accession>
<organism evidence="1 2">
    <name type="scientific">Halorussus gelatinilyticus</name>
    <dbReference type="NCBI Taxonomy" id="2937524"/>
    <lineage>
        <taxon>Archaea</taxon>
        <taxon>Methanobacteriati</taxon>
        <taxon>Methanobacteriota</taxon>
        <taxon>Stenosarchaea group</taxon>
        <taxon>Halobacteria</taxon>
        <taxon>Halobacteriales</taxon>
        <taxon>Haladaptataceae</taxon>
        <taxon>Halorussus</taxon>
    </lineage>
</organism>
<reference evidence="1" key="1">
    <citation type="submission" date="2022-04" db="EMBL/GenBank/DDBJ databases">
        <title>Diverse halophilic archaea isolated from saline environments.</title>
        <authorList>
            <person name="Cui H.-L."/>
        </authorList>
    </citation>
    <scope>NUCLEOTIDE SEQUENCE</scope>
    <source>
        <strain evidence="1">XZYJT40</strain>
    </source>
</reference>
<gene>
    <name evidence="1" type="ORF">M0R88_03095</name>
</gene>
<evidence type="ECO:0000313" key="1">
    <source>
        <dbReference type="EMBL" id="UPW01096.1"/>
    </source>
</evidence>
<dbReference type="EMBL" id="CP096658">
    <property type="protein sequence ID" value="UPW01096.1"/>
    <property type="molecule type" value="Genomic_DNA"/>
</dbReference>
<dbReference type="KEGG" id="haxz:M0R88_03095"/>
<sequence length="262" mass="30007">MDIIEPGFTIKGDYIQPDLILTAHRRNHSLLLDFKSYHLKDHQNERYETAVRNPDQLVLRGAVQGVPPEELSADFSYSSFGDLADIHDLSEFAFTTVQFEAHVGDSNLRIEIVGSEGFGEPDLDDAFPIEVPHGKDIPTDYYPFDAEDEDHTQFCIYMLNAAIQLAGEYGSDPFNVDELLAESHKLWGSMSEEKKKELRSWGEDFLDKYNKKGLDEHLRKVQKDNQPAWFRKSSSFQALRNKADEFIADLEEELAQKKLGEF</sequence>